<evidence type="ECO:0000313" key="2">
    <source>
        <dbReference type="Proteomes" id="UP000079169"/>
    </source>
</evidence>
<dbReference type="AlphaFoldDB" id="A0A3Q0JL84"/>
<keyword evidence="2" id="KW-1185">Reference proteome</keyword>
<name>A0A3Q0JL84_DIACI</name>
<dbReference type="InterPro" id="IPR042089">
    <property type="entry name" value="Peptidase_M13_dom_2"/>
</dbReference>
<evidence type="ECO:0000259" key="1">
    <source>
        <dbReference type="Pfam" id="PF05649"/>
    </source>
</evidence>
<gene>
    <name evidence="3" type="primary">LOC103521392</name>
</gene>
<dbReference type="Gene3D" id="1.10.1380.10">
    <property type="entry name" value="Neutral endopeptidase , domain2"/>
    <property type="match status" value="2"/>
</dbReference>
<dbReference type="GeneID" id="103521392"/>
<evidence type="ECO:0000313" key="3">
    <source>
        <dbReference type="RefSeq" id="XP_026687888.1"/>
    </source>
</evidence>
<organism evidence="2 3">
    <name type="scientific">Diaphorina citri</name>
    <name type="common">Asian citrus psyllid</name>
    <dbReference type="NCBI Taxonomy" id="121845"/>
    <lineage>
        <taxon>Eukaryota</taxon>
        <taxon>Metazoa</taxon>
        <taxon>Ecdysozoa</taxon>
        <taxon>Arthropoda</taxon>
        <taxon>Hexapoda</taxon>
        <taxon>Insecta</taxon>
        <taxon>Pterygota</taxon>
        <taxon>Neoptera</taxon>
        <taxon>Paraneoptera</taxon>
        <taxon>Hemiptera</taxon>
        <taxon>Sternorrhyncha</taxon>
        <taxon>Psylloidea</taxon>
        <taxon>Psyllidae</taxon>
        <taxon>Diaphorininae</taxon>
        <taxon>Diaphorina</taxon>
    </lineage>
</organism>
<accession>A0A3Q0JL84</accession>
<dbReference type="KEGG" id="dci:103521392"/>
<feature type="domain" description="Peptidase M13 N-terminal" evidence="1">
    <location>
        <begin position="82"/>
        <end position="168"/>
    </location>
</feature>
<protein>
    <submittedName>
        <fullName evidence="3">Uncharacterized protein LOC103521392</fullName>
    </submittedName>
</protein>
<dbReference type="SUPFAM" id="SSF55486">
    <property type="entry name" value="Metalloproteases ('zincins'), catalytic domain"/>
    <property type="match status" value="1"/>
</dbReference>
<dbReference type="RefSeq" id="XP_026687888.1">
    <property type="nucleotide sequence ID" value="XM_026832087.1"/>
</dbReference>
<dbReference type="Proteomes" id="UP000079169">
    <property type="component" value="Unplaced"/>
</dbReference>
<proteinExistence type="predicted"/>
<dbReference type="InterPro" id="IPR008753">
    <property type="entry name" value="Peptidase_M13_N"/>
</dbReference>
<dbReference type="PaxDb" id="121845-A0A3Q0JL84"/>
<dbReference type="Pfam" id="PF05649">
    <property type="entry name" value="Peptidase_M13_N"/>
    <property type="match status" value="1"/>
</dbReference>
<sequence length="170" mass="19130">MRRDATRLQHLISLTHLTEWTDSASTTARSKIKWLSIMHGLFNGTGITIGPNETVNVKELDYLFQLVKLIEETPPNVVGRCLFVDQGAPALPRSMLVDPDSYAKQIEAYTQWIIGTAKALAPSSTLANIDDGKLEQDAEEMVKFEMKFAKLTSPPEMRRDATRLQHLMED</sequence>
<reference evidence="3" key="1">
    <citation type="submission" date="2025-08" db="UniProtKB">
        <authorList>
            <consortium name="RefSeq"/>
        </authorList>
    </citation>
    <scope>IDENTIFICATION</scope>
</reference>